<name>A0A024WCC4_PLAFA</name>
<evidence type="ECO:0000313" key="2">
    <source>
        <dbReference type="EMBL" id="ETW38569.1"/>
    </source>
</evidence>
<dbReference type="InterPro" id="IPR051197">
    <property type="entry name" value="ECM-binding_protein"/>
</dbReference>
<accession>A0A024WCC4</accession>
<dbReference type="Proteomes" id="UP000030708">
    <property type="component" value="Unassembled WGS sequence"/>
</dbReference>
<protein>
    <recommendedName>
        <fullName evidence="1">AP2-coincident C-terminal domain-containing protein</fullName>
    </recommendedName>
</protein>
<reference evidence="2 3" key="2">
    <citation type="submission" date="2013-02" db="EMBL/GenBank/DDBJ databases">
        <title>The Genome Sequence of Plasmodium falciparum Tanzania (2000708).</title>
        <authorList>
            <consortium name="The Broad Institute Genome Sequencing Platform"/>
            <consortium name="The Broad Institute Genome Sequencing Center for Infectious Disease"/>
            <person name="Neafsey D."/>
            <person name="Cheeseman I."/>
            <person name="Volkman S."/>
            <person name="Adams J."/>
            <person name="Walker B."/>
            <person name="Young S.K."/>
            <person name="Zeng Q."/>
            <person name="Gargeya S."/>
            <person name="Fitzgerald M."/>
            <person name="Haas B."/>
            <person name="Abouelleil A."/>
            <person name="Alvarado L."/>
            <person name="Arachchi H.M."/>
            <person name="Berlin A.M."/>
            <person name="Chapman S.B."/>
            <person name="Dewar J."/>
            <person name="Goldberg J."/>
            <person name="Griggs A."/>
            <person name="Gujja S."/>
            <person name="Hansen M."/>
            <person name="Howarth C."/>
            <person name="Imamovic A."/>
            <person name="Larimer J."/>
            <person name="McCowan C."/>
            <person name="Murphy C."/>
            <person name="Neiman D."/>
            <person name="Pearson M."/>
            <person name="Priest M."/>
            <person name="Roberts A."/>
            <person name="Saif S."/>
            <person name="Shea T."/>
            <person name="Sisk P."/>
            <person name="Sykes S."/>
            <person name="Wortman J."/>
            <person name="Nusbaum C."/>
            <person name="Birren B."/>
        </authorList>
    </citation>
    <scope>NUCLEOTIDE SEQUENCE [LARGE SCALE GENOMIC DNA]</scope>
    <source>
        <strain evidence="3">Tanzania (2000708)</strain>
    </source>
</reference>
<dbReference type="OrthoDB" id="387736at2759"/>
<evidence type="ECO:0000313" key="3">
    <source>
        <dbReference type="Proteomes" id="UP000030708"/>
    </source>
</evidence>
<dbReference type="PANTHER" id="PTHR33150">
    <property type="entry name" value="EXTRACELLULAR MATRIX-BINDING PROTEIN EBH"/>
    <property type="match status" value="1"/>
</dbReference>
<sequence>MLVNINNEFNNKLPNFYTDTNLINSKETNKNLHGINDLNNENKKFFFLNNINNYHSKDIMDNYKQTDNINEEDIKNITPVNKNNINNIICMTNEKENMSNHTKEYKIKNIDYNDNIYVSDSLNEYYNNNKNIEEINNKKNNHIYTSSNQIYNCIYNIDKDEYNNQNVISIYNNFYNIQENINENHSKKKKKISVNNVNINYINDQNYGNMYYNEFNSSILFSIPPDDMYVARQNVDTEKKKKKVFYIIPPKINNNEENTFNGNMIYVDEYNNEIIQNGDDNNNIHNNNNNNIYIHNNNINNNYNNIYIHNNCDNDNVMEKISNIQYDNTYKLNEEIKEDEKNIYLYLSNHPYDNLKKDYHINEQKCLDNTNNQTDDNFYNVYLWNEIKKKDEPFQDNLTNENLSDELFFLKNKNYSVEKYREDVINNKGKHETHFTSNNYNTKNKDNHFINNSYKNTKDSIHLYNLNQVKKEKLYTIHDTKNLVLRKINILKEFDHKFLSPGMVNINIHDEDIKKNKHYNFVYEEIIHKYCLSIFKKINISTFFKDNEKRIFLMENYWEYSILTLHDFNVNMVHDMPARLNLRKIIYKYLILELFTNAQSCNFLTCIEKGTTFLISHINKDMEKEIFQKKSRKYINLMKKVQIYHLNMIDNIYDLKAIQLYTNILINCLIQNTTSSNLSFKEQEMLLRSLLFFYFKKKFI</sequence>
<proteinExistence type="predicted"/>
<feature type="domain" description="AP2-coincident C-terminal" evidence="1">
    <location>
        <begin position="575"/>
        <end position="690"/>
    </location>
</feature>
<gene>
    <name evidence="2" type="ORF">PFTANZ_00733</name>
</gene>
<reference evidence="2 3" key="1">
    <citation type="submission" date="2013-02" db="EMBL/GenBank/DDBJ databases">
        <title>The Genome Annotation of Plasmodium falciparum Tanzania (2000708).</title>
        <authorList>
            <consortium name="The Broad Institute Genome Sequencing Platform"/>
            <consortium name="The Broad Institute Genome Sequencing Center for Infectious Disease"/>
            <person name="Neafsey D."/>
            <person name="Hoffman S."/>
            <person name="Volkman S."/>
            <person name="Rosenthal P."/>
            <person name="Walker B."/>
            <person name="Young S.K."/>
            <person name="Zeng Q."/>
            <person name="Gargeya S."/>
            <person name="Fitzgerald M."/>
            <person name="Haas B."/>
            <person name="Abouelleil A."/>
            <person name="Allen A.W."/>
            <person name="Alvarado L."/>
            <person name="Arachchi H.M."/>
            <person name="Berlin A.M."/>
            <person name="Chapman S.B."/>
            <person name="Gainer-Dewar J."/>
            <person name="Goldberg J."/>
            <person name="Griggs A."/>
            <person name="Gujja S."/>
            <person name="Hansen M."/>
            <person name="Howarth C."/>
            <person name="Imamovic A."/>
            <person name="Ireland A."/>
            <person name="Larimer J."/>
            <person name="McCowan C."/>
            <person name="Murphy C."/>
            <person name="Pearson M."/>
            <person name="Poon T.W."/>
            <person name="Priest M."/>
            <person name="Roberts A."/>
            <person name="Saif S."/>
            <person name="Shea T."/>
            <person name="Sisk P."/>
            <person name="Sykes S."/>
            <person name="Wortman J."/>
            <person name="Nusbaum C."/>
            <person name="Birren B."/>
        </authorList>
    </citation>
    <scope>NUCLEOTIDE SEQUENCE [LARGE SCALE GENOMIC DNA]</scope>
    <source>
        <strain evidence="3">Tanzania (2000708)</strain>
    </source>
</reference>
<dbReference type="Pfam" id="PF14733">
    <property type="entry name" value="ACDC"/>
    <property type="match status" value="1"/>
</dbReference>
<dbReference type="AlphaFoldDB" id="A0A024WCC4"/>
<organism evidence="2 3">
    <name type="scientific">Plasmodium falciparum Tanzania</name>
    <name type="common">2000708</name>
    <dbReference type="NCBI Taxonomy" id="1036725"/>
    <lineage>
        <taxon>Eukaryota</taxon>
        <taxon>Sar</taxon>
        <taxon>Alveolata</taxon>
        <taxon>Apicomplexa</taxon>
        <taxon>Aconoidasida</taxon>
        <taxon>Haemosporida</taxon>
        <taxon>Plasmodiidae</taxon>
        <taxon>Plasmodium</taxon>
        <taxon>Plasmodium (Laverania)</taxon>
    </lineage>
</organism>
<dbReference type="InterPro" id="IPR028078">
    <property type="entry name" value="ACDC"/>
</dbReference>
<dbReference type="EMBL" id="KI926304">
    <property type="protein sequence ID" value="ETW38569.1"/>
    <property type="molecule type" value="Genomic_DNA"/>
</dbReference>
<evidence type="ECO:0000259" key="1">
    <source>
        <dbReference type="Pfam" id="PF14733"/>
    </source>
</evidence>
<dbReference type="PANTHER" id="PTHR33150:SF1">
    <property type="entry name" value="EXTRACELLULAR MATRIX-BINDING PROTEIN EBH"/>
    <property type="match status" value="1"/>
</dbReference>